<dbReference type="GO" id="GO:0012505">
    <property type="term" value="C:endomembrane system"/>
    <property type="evidence" value="ECO:0007669"/>
    <property type="project" value="UniProtKB-SubCell"/>
</dbReference>
<comment type="similarity">
    <text evidence="3 11">Belongs to the CDP-alcohol phosphatidyltransferase class-I family.</text>
</comment>
<feature type="transmembrane region" description="Helical" evidence="13">
    <location>
        <begin position="645"/>
        <end position="668"/>
    </location>
</feature>
<dbReference type="PROSITE" id="PS00379">
    <property type="entry name" value="CDP_ALCOHOL_P_TRANSF"/>
    <property type="match status" value="1"/>
</dbReference>
<evidence type="ECO:0000256" key="8">
    <source>
        <dbReference type="ARBA" id="ARBA00037890"/>
    </source>
</evidence>
<feature type="transmembrane region" description="Helical" evidence="13">
    <location>
        <begin position="263"/>
        <end position="281"/>
    </location>
</feature>
<protein>
    <recommendedName>
        <fullName evidence="9">diacylglycerol cholinephosphotransferase</fullName>
        <ecNumber evidence="9">2.7.8.2</ecNumber>
    </recommendedName>
</protein>
<feature type="region of interest" description="Disordered" evidence="12">
    <location>
        <begin position="808"/>
        <end position="838"/>
    </location>
</feature>
<dbReference type="InterPro" id="IPR048254">
    <property type="entry name" value="CDP_ALCOHOL_P_TRANSF_CS"/>
</dbReference>
<feature type="transmembrane region" description="Helical" evidence="13">
    <location>
        <begin position="44"/>
        <end position="68"/>
    </location>
</feature>
<feature type="compositionally biased region" description="Low complexity" evidence="12">
    <location>
        <begin position="613"/>
        <end position="629"/>
    </location>
</feature>
<dbReference type="Pfam" id="PF01066">
    <property type="entry name" value="CDP-OH_P_transf"/>
    <property type="match status" value="1"/>
</dbReference>
<evidence type="ECO:0000256" key="4">
    <source>
        <dbReference type="ARBA" id="ARBA00022679"/>
    </source>
</evidence>
<evidence type="ECO:0000256" key="1">
    <source>
        <dbReference type="ARBA" id="ARBA00001946"/>
    </source>
</evidence>
<dbReference type="EC" id="2.7.8.2" evidence="9"/>
<feature type="transmembrane region" description="Helical" evidence="13">
    <location>
        <begin position="365"/>
        <end position="386"/>
    </location>
</feature>
<evidence type="ECO:0000256" key="9">
    <source>
        <dbReference type="ARBA" id="ARBA00038987"/>
    </source>
</evidence>
<comment type="caution">
    <text evidence="14">The sequence shown here is derived from an EMBL/GenBank/DDBJ whole genome shotgun (WGS) entry which is preliminary data.</text>
</comment>
<dbReference type="InterPro" id="IPR014472">
    <property type="entry name" value="CHOPT"/>
</dbReference>
<keyword evidence="4 11" id="KW-0808">Transferase</keyword>
<feature type="transmembrane region" description="Helical" evidence="13">
    <location>
        <begin position="231"/>
        <end position="251"/>
    </location>
</feature>
<dbReference type="Gene3D" id="2.60.120.260">
    <property type="entry name" value="Galactose-binding domain-like"/>
    <property type="match status" value="1"/>
</dbReference>
<feature type="transmembrane region" description="Helical" evidence="13">
    <location>
        <begin position="431"/>
        <end position="451"/>
    </location>
</feature>
<comment type="pathway">
    <text evidence="8">Phospholipid metabolism; phosphatidylcholine biosynthesis; phosphatidylcholine from phosphocholine: step 2/2.</text>
</comment>
<feature type="transmembrane region" description="Helical" evidence="13">
    <location>
        <begin position="293"/>
        <end position="312"/>
    </location>
</feature>
<dbReference type="AlphaFoldDB" id="A0AAD7TWS0"/>
<feature type="compositionally biased region" description="Basic and acidic residues" evidence="12">
    <location>
        <begin position="808"/>
        <end position="820"/>
    </location>
</feature>
<evidence type="ECO:0000256" key="5">
    <source>
        <dbReference type="ARBA" id="ARBA00022692"/>
    </source>
</evidence>
<feature type="transmembrane region" description="Helical" evidence="13">
    <location>
        <begin position="333"/>
        <end position="350"/>
    </location>
</feature>
<evidence type="ECO:0000256" key="11">
    <source>
        <dbReference type="RuleBase" id="RU003750"/>
    </source>
</evidence>
<feature type="compositionally biased region" description="Polar residues" evidence="12">
    <location>
        <begin position="630"/>
        <end position="639"/>
    </location>
</feature>
<dbReference type="Gene3D" id="1.20.120.1760">
    <property type="match status" value="1"/>
</dbReference>
<evidence type="ECO:0000313" key="14">
    <source>
        <dbReference type="EMBL" id="KAJ8487595.1"/>
    </source>
</evidence>
<dbReference type="Proteomes" id="UP001215151">
    <property type="component" value="Unassembled WGS sequence"/>
</dbReference>
<dbReference type="PANTHER" id="PTHR10414:SF37">
    <property type="entry name" value="BB IN A BOXCAR, ISOFORM C"/>
    <property type="match status" value="1"/>
</dbReference>
<organism evidence="14 15">
    <name type="scientific">Trametes cubensis</name>
    <dbReference type="NCBI Taxonomy" id="1111947"/>
    <lineage>
        <taxon>Eukaryota</taxon>
        <taxon>Fungi</taxon>
        <taxon>Dikarya</taxon>
        <taxon>Basidiomycota</taxon>
        <taxon>Agaricomycotina</taxon>
        <taxon>Agaricomycetes</taxon>
        <taxon>Polyporales</taxon>
        <taxon>Polyporaceae</taxon>
        <taxon>Trametes</taxon>
    </lineage>
</organism>
<evidence type="ECO:0000256" key="7">
    <source>
        <dbReference type="ARBA" id="ARBA00023136"/>
    </source>
</evidence>
<dbReference type="FunFam" id="1.20.120.1760:FF:000012">
    <property type="entry name" value="sn-1,2-diacylglycerol cholinephosphotransferase"/>
    <property type="match status" value="1"/>
</dbReference>
<evidence type="ECO:0000256" key="12">
    <source>
        <dbReference type="SAM" id="MobiDB-lite"/>
    </source>
</evidence>
<gene>
    <name evidence="14" type="ORF">ONZ51_g4082</name>
</gene>
<feature type="region of interest" description="Disordered" evidence="12">
    <location>
        <begin position="609"/>
        <end position="639"/>
    </location>
</feature>
<evidence type="ECO:0000256" key="6">
    <source>
        <dbReference type="ARBA" id="ARBA00022989"/>
    </source>
</evidence>
<keyword evidence="6 13" id="KW-1133">Transmembrane helix</keyword>
<feature type="transmembrane region" description="Helical" evidence="13">
    <location>
        <begin position="173"/>
        <end position="194"/>
    </location>
</feature>
<evidence type="ECO:0000256" key="3">
    <source>
        <dbReference type="ARBA" id="ARBA00010441"/>
    </source>
</evidence>
<evidence type="ECO:0000256" key="13">
    <source>
        <dbReference type="SAM" id="Phobius"/>
    </source>
</evidence>
<keyword evidence="15" id="KW-1185">Reference proteome</keyword>
<accession>A0AAD7TWS0</accession>
<dbReference type="GO" id="GO:0016020">
    <property type="term" value="C:membrane"/>
    <property type="evidence" value="ECO:0007669"/>
    <property type="project" value="InterPro"/>
</dbReference>
<dbReference type="InterPro" id="IPR043130">
    <property type="entry name" value="CDP-OH_PTrfase_TM_dom"/>
</dbReference>
<comment type="subcellular location">
    <subcellularLocation>
        <location evidence="2">Endomembrane system</location>
        <topology evidence="2">Multi-pass membrane protein</topology>
    </subcellularLocation>
</comment>
<comment type="cofactor">
    <cofactor evidence="1">
        <name>Mg(2+)</name>
        <dbReference type="ChEBI" id="CHEBI:18420"/>
    </cofactor>
</comment>
<evidence type="ECO:0000256" key="10">
    <source>
        <dbReference type="ARBA" id="ARBA00051857"/>
    </source>
</evidence>
<evidence type="ECO:0000313" key="15">
    <source>
        <dbReference type="Proteomes" id="UP001215151"/>
    </source>
</evidence>
<keyword evidence="5 13" id="KW-0812">Transmembrane</keyword>
<sequence>MGYVPQHALDNLKKYSYKGVDKSLVSRYVLQPFWTWFVTLWPTWIAPNTITLTGLSLVLFNFGTLLYYDPKFLTEKGGADGPPHWVYFTWATGLFLYQTLDAIDGKQARRTGMAGPLGEMFDHGCDALNTTLEVILCARALNLGRSWWTVSSQIATLANFYLTTWEEYHTGQLFLGIFSGPVEGILSIVLLYIVTGFTGPEFWDQEFLAFTRLDRYPIVLEYVPRLGLNDAFMALGGVVLAFNIVTSYYNVYKARVSSGQGPFLPLLFLLPFPISVALEVFWLSSPSFKESQILHSALFVPFLCAWGLQFAHQVSRIILAHVTKQPFPWWDSMWIWSIVGAIDANLPLLINRPPLIQNSLSRTALFVYVTLAVALLSYARFCYLVINDITNYLGIACFTVRKKDRSGEWVGAAEFCVKLSTRNGHSEMVQVARFGLLFLTSLTPALVASALQVNHTIDDQSTLYPNFFTHIPSEGSWSAGQTCTTCSIHPGIIDPTQAYDGTWTYTAYNPGDTKLIQATFNGTAVYVYNILANRVPDAATFMNLSFSIDGVYRGQFIHVPDSSTTVLYNVSVFAADSLENSLHTLSISVQGQNYSHVMFDYLVYTTEEPDPPSSSATSTTQAGSSHTSSPANESTSHSSSLPVSAIVGGIVGGIATLVIAGVLLWLLYRCRSRRQSPSIAPSSLKTSYLDAATGLSDSSRERRGDRASVSLEPEPFPLWQHRDAPYGMIEAQSSSLASVPPRRWDLDYPARQRPLSVLTAEDTGASRDGAVSPPERSGAQSDAIRMQVAEFLQDELERLARVREAERLRLAQEPPPHYEEPSSAVPSPGRVNVETNKI</sequence>
<feature type="region of interest" description="Disordered" evidence="12">
    <location>
        <begin position="755"/>
        <end position="781"/>
    </location>
</feature>
<dbReference type="PANTHER" id="PTHR10414">
    <property type="entry name" value="ETHANOLAMINEPHOSPHOTRANSFERASE"/>
    <property type="match status" value="1"/>
</dbReference>
<proteinExistence type="inferred from homology"/>
<keyword evidence="7 13" id="KW-0472">Membrane</keyword>
<dbReference type="InterPro" id="IPR000462">
    <property type="entry name" value="CDP-OH_P_trans"/>
</dbReference>
<reference evidence="14" key="1">
    <citation type="submission" date="2022-11" db="EMBL/GenBank/DDBJ databases">
        <title>Genome Sequence of Cubamyces cubensis.</title>
        <authorList>
            <person name="Buettner E."/>
        </authorList>
    </citation>
    <scope>NUCLEOTIDE SEQUENCE</scope>
    <source>
        <strain evidence="14">MPL-01</strain>
    </source>
</reference>
<dbReference type="GO" id="GO:0004142">
    <property type="term" value="F:diacylglycerol cholinephosphotransferase activity"/>
    <property type="evidence" value="ECO:0007669"/>
    <property type="project" value="UniProtKB-EC"/>
</dbReference>
<evidence type="ECO:0000256" key="2">
    <source>
        <dbReference type="ARBA" id="ARBA00004127"/>
    </source>
</evidence>
<dbReference type="EMBL" id="JAPEVG010000076">
    <property type="protein sequence ID" value="KAJ8487595.1"/>
    <property type="molecule type" value="Genomic_DNA"/>
</dbReference>
<name>A0AAD7TWS0_9APHY</name>
<comment type="catalytic activity">
    <reaction evidence="10">
        <text>CDP-N,N-dimethylethanolamine + a 1,2-diacyl-sn-glycerol = a 1,2-diacyl-sn-glycero-3-phospho-N,N-dimethylethanolamine + CMP + H(+)</text>
        <dbReference type="Rhea" id="RHEA:33775"/>
        <dbReference type="ChEBI" id="CHEBI:15378"/>
        <dbReference type="ChEBI" id="CHEBI:17815"/>
        <dbReference type="ChEBI" id="CHEBI:60377"/>
        <dbReference type="ChEBI" id="CHEBI:64572"/>
        <dbReference type="ChEBI" id="CHEBI:65117"/>
    </reaction>
    <physiologicalReaction direction="left-to-right" evidence="10">
        <dbReference type="Rhea" id="RHEA:33776"/>
    </physiologicalReaction>
</comment>